<evidence type="ECO:0000256" key="2">
    <source>
        <dbReference type="SAM" id="Phobius"/>
    </source>
</evidence>
<proteinExistence type="predicted"/>
<feature type="region of interest" description="Disordered" evidence="1">
    <location>
        <begin position="1"/>
        <end position="59"/>
    </location>
</feature>
<dbReference type="OrthoDB" id="4961425at2759"/>
<comment type="caution">
    <text evidence="3">The sequence shown here is derived from an EMBL/GenBank/DDBJ whole genome shotgun (WGS) entry which is preliminary data.</text>
</comment>
<sequence length="392" mass="41415">MVRDTPVRAPVAIAKRLSGRSARKPGTGLSPDTELRQAPTPPPPSSSSSSSPYHHTALANPYVQDPSLGIPLSSTVTPATTLSSTPSNTSTSTAVIVTIVLGTIAGVVAVGMAIILINMQLRRRRRRAQPASPVQSDKKGPSAAVSLTALNSPGAVSPFPSKTTSPSPTTRGTEMPGSGGNDAGLDELRPPPRLGERKFHQATRSEGSIDARPSRNFHHTRWGKPSSLGNIPSAKDVPSCCAGPGPAQTQDYGSPDSRAAGHRHQYTLFPVRTTTPTVKTHRPAASTSTTSTLQGTNASPPRTPKSGHFSPVNGLMSPGPPPTRALPSPPSRYWQINPLSPPLDSQTDNVRPEEIGIAIGSPVVEERREKRPRLDESDIERLGGTYSPFKKR</sequence>
<dbReference type="Proteomes" id="UP000030816">
    <property type="component" value="Unassembled WGS sequence"/>
</dbReference>
<organism evidence="3 4">
    <name type="scientific">Metarhizium album (strain ARSEF 1941)</name>
    <dbReference type="NCBI Taxonomy" id="1081103"/>
    <lineage>
        <taxon>Eukaryota</taxon>
        <taxon>Fungi</taxon>
        <taxon>Dikarya</taxon>
        <taxon>Ascomycota</taxon>
        <taxon>Pezizomycotina</taxon>
        <taxon>Sordariomycetes</taxon>
        <taxon>Hypocreomycetidae</taxon>
        <taxon>Hypocreales</taxon>
        <taxon>Clavicipitaceae</taxon>
        <taxon>Metarhizium</taxon>
    </lineage>
</organism>
<evidence type="ECO:0000313" key="3">
    <source>
        <dbReference type="EMBL" id="KHN98282.1"/>
    </source>
</evidence>
<feature type="compositionally biased region" description="Polar residues" evidence="1">
    <location>
        <begin position="285"/>
        <end position="300"/>
    </location>
</feature>
<dbReference type="RefSeq" id="XP_040679348.1">
    <property type="nucleotide sequence ID" value="XM_040822842.1"/>
</dbReference>
<keyword evidence="4" id="KW-1185">Reference proteome</keyword>
<protein>
    <submittedName>
        <fullName evidence="3">Uncharacterized protein</fullName>
    </submittedName>
</protein>
<evidence type="ECO:0000313" key="4">
    <source>
        <dbReference type="Proteomes" id="UP000030816"/>
    </source>
</evidence>
<feature type="compositionally biased region" description="Pro residues" evidence="1">
    <location>
        <begin position="318"/>
        <end position="330"/>
    </location>
</feature>
<dbReference type="EMBL" id="AZHE01000008">
    <property type="protein sequence ID" value="KHN98282.1"/>
    <property type="molecule type" value="Genomic_DNA"/>
</dbReference>
<dbReference type="STRING" id="1081103.A0A0B2WY13"/>
<name>A0A0B2WY13_METAS</name>
<feature type="region of interest" description="Disordered" evidence="1">
    <location>
        <begin position="276"/>
        <end position="331"/>
    </location>
</feature>
<dbReference type="HOGENOM" id="CLU_556775_0_0_1"/>
<dbReference type="GeneID" id="63738498"/>
<reference evidence="3 4" key="1">
    <citation type="journal article" date="2014" name="Proc. Natl. Acad. Sci. U.S.A.">
        <title>Trajectory and genomic determinants of fungal-pathogen speciation and host adaptation.</title>
        <authorList>
            <person name="Hu X."/>
            <person name="Xiao G."/>
            <person name="Zheng P."/>
            <person name="Shang Y."/>
            <person name="Su Y."/>
            <person name="Zhang X."/>
            <person name="Liu X."/>
            <person name="Zhan S."/>
            <person name="St Leger R.J."/>
            <person name="Wang C."/>
        </authorList>
    </citation>
    <scope>NUCLEOTIDE SEQUENCE [LARGE SCALE GENOMIC DNA]</scope>
    <source>
        <strain evidence="3 4">ARSEF 1941</strain>
    </source>
</reference>
<keyword evidence="2" id="KW-0812">Transmembrane</keyword>
<feature type="transmembrane region" description="Helical" evidence="2">
    <location>
        <begin position="94"/>
        <end position="117"/>
    </location>
</feature>
<feature type="region of interest" description="Disordered" evidence="1">
    <location>
        <begin position="355"/>
        <end position="392"/>
    </location>
</feature>
<keyword evidence="2" id="KW-0472">Membrane</keyword>
<feature type="compositionally biased region" description="Basic and acidic residues" evidence="1">
    <location>
        <begin position="364"/>
        <end position="381"/>
    </location>
</feature>
<feature type="compositionally biased region" description="Low complexity" evidence="1">
    <location>
        <begin position="157"/>
        <end position="170"/>
    </location>
</feature>
<evidence type="ECO:0000256" key="1">
    <source>
        <dbReference type="SAM" id="MobiDB-lite"/>
    </source>
</evidence>
<gene>
    <name evidence="3" type="ORF">MAM_04043</name>
</gene>
<feature type="region of interest" description="Disordered" evidence="1">
    <location>
        <begin position="150"/>
        <end position="260"/>
    </location>
</feature>
<accession>A0A0B2WY13</accession>
<keyword evidence="2" id="KW-1133">Transmembrane helix</keyword>
<dbReference type="AlphaFoldDB" id="A0A0B2WY13"/>
<feature type="compositionally biased region" description="Basic and acidic residues" evidence="1">
    <location>
        <begin position="186"/>
        <end position="199"/>
    </location>
</feature>